<dbReference type="GO" id="GO:0000166">
    <property type="term" value="F:nucleotide binding"/>
    <property type="evidence" value="ECO:0007669"/>
    <property type="project" value="UniProtKB-KW"/>
</dbReference>
<gene>
    <name evidence="16" type="ORF">BED41_06935</name>
</gene>
<dbReference type="OrthoDB" id="9802824at2"/>
<dbReference type="SUPFAM" id="SSF53271">
    <property type="entry name" value="PRTase-like"/>
    <property type="match status" value="1"/>
</dbReference>
<dbReference type="GO" id="GO:0004422">
    <property type="term" value="F:hypoxanthine phosphoribosyltransferase activity"/>
    <property type="evidence" value="ECO:0007669"/>
    <property type="project" value="InterPro"/>
</dbReference>
<dbReference type="GeneID" id="83057583"/>
<evidence type="ECO:0000313" key="16">
    <source>
        <dbReference type="EMBL" id="ANZ44839.1"/>
    </source>
</evidence>
<keyword evidence="6 15" id="KW-0963">Cytoplasm</keyword>
<dbReference type="STRING" id="1197717.BED41_06935"/>
<keyword evidence="9 15" id="KW-0479">Metal-binding</keyword>
<comment type="pathway">
    <text evidence="3 15">Purine metabolism; IMP biosynthesis via salvage pathway; IMP from hypoxanthine: step 1/1.</text>
</comment>
<dbReference type="EMBL" id="CP016757">
    <property type="protein sequence ID" value="ANZ44839.1"/>
    <property type="molecule type" value="Genomic_DNA"/>
</dbReference>
<evidence type="ECO:0000256" key="1">
    <source>
        <dbReference type="ARBA" id="ARBA00001946"/>
    </source>
</evidence>
<dbReference type="PANTHER" id="PTHR43340:SF1">
    <property type="entry name" value="HYPOXANTHINE PHOSPHORIBOSYLTRANSFERASE"/>
    <property type="match status" value="1"/>
</dbReference>
<evidence type="ECO:0000256" key="14">
    <source>
        <dbReference type="ARBA" id="ARBA00049402"/>
    </source>
</evidence>
<name>A0A1B2I4E9_9BACT</name>
<evidence type="ECO:0000256" key="5">
    <source>
        <dbReference type="ARBA" id="ARBA00011895"/>
    </source>
</evidence>
<dbReference type="FunFam" id="3.40.50.2020:FF:000006">
    <property type="entry name" value="Hypoxanthine phosphoribosyltransferase"/>
    <property type="match status" value="1"/>
</dbReference>
<accession>A0A1B2I4E9</accession>
<keyword evidence="11 15" id="KW-0547">Nucleotide-binding</keyword>
<comment type="subcellular location">
    <subcellularLocation>
        <location evidence="2 15">Cytoplasm</location>
    </subcellularLocation>
</comment>
<comment type="catalytic activity">
    <reaction evidence="14">
        <text>IMP + diphosphate = hypoxanthine + 5-phospho-alpha-D-ribose 1-diphosphate</text>
        <dbReference type="Rhea" id="RHEA:17973"/>
        <dbReference type="ChEBI" id="CHEBI:17368"/>
        <dbReference type="ChEBI" id="CHEBI:33019"/>
        <dbReference type="ChEBI" id="CHEBI:58017"/>
        <dbReference type="ChEBI" id="CHEBI:58053"/>
        <dbReference type="EC" id="2.4.2.8"/>
    </reaction>
    <physiologicalReaction direction="right-to-left" evidence="14">
        <dbReference type="Rhea" id="RHEA:17975"/>
    </physiologicalReaction>
</comment>
<dbReference type="GO" id="GO:0006166">
    <property type="term" value="P:purine ribonucleoside salvage"/>
    <property type="evidence" value="ECO:0007669"/>
    <property type="project" value="UniProtKB-KW"/>
</dbReference>
<keyword evidence="17" id="KW-1185">Reference proteome</keyword>
<keyword evidence="10 15" id="KW-0660">Purine salvage</keyword>
<dbReference type="Pfam" id="PF00156">
    <property type="entry name" value="Pribosyltran"/>
    <property type="match status" value="1"/>
</dbReference>
<keyword evidence="12 15" id="KW-0460">Magnesium</keyword>
<dbReference type="GO" id="GO:0000287">
    <property type="term" value="F:magnesium ion binding"/>
    <property type="evidence" value="ECO:0007669"/>
    <property type="project" value="TreeGrafter"/>
</dbReference>
<evidence type="ECO:0000256" key="8">
    <source>
        <dbReference type="ARBA" id="ARBA00022679"/>
    </source>
</evidence>
<dbReference type="InterPro" id="IPR005904">
    <property type="entry name" value="Hxn_phspho_trans"/>
</dbReference>
<protein>
    <recommendedName>
        <fullName evidence="5 15">Hypoxanthine phosphoribosyltransferase</fullName>
        <ecNumber evidence="5 15">2.4.2.8</ecNumber>
    </recommendedName>
</protein>
<evidence type="ECO:0000256" key="10">
    <source>
        <dbReference type="ARBA" id="ARBA00022726"/>
    </source>
</evidence>
<reference evidence="16" key="1">
    <citation type="submission" date="2016-08" db="EMBL/GenBank/DDBJ databases">
        <title>Complete genome of Cloacibacillus porcorum.</title>
        <authorList>
            <person name="Looft T."/>
            <person name="Bayles D.O."/>
            <person name="Alt D.P."/>
        </authorList>
    </citation>
    <scope>NUCLEOTIDE SEQUENCE [LARGE SCALE GENOMIC DNA]</scope>
    <source>
        <strain evidence="16">CL-84</strain>
    </source>
</reference>
<dbReference type="RefSeq" id="WP_066744351.1">
    <property type="nucleotide sequence ID" value="NZ_CALCLR010000093.1"/>
</dbReference>
<evidence type="ECO:0000313" key="17">
    <source>
        <dbReference type="Proteomes" id="UP000093044"/>
    </source>
</evidence>
<dbReference type="GO" id="GO:0046100">
    <property type="term" value="P:hypoxanthine metabolic process"/>
    <property type="evidence" value="ECO:0007669"/>
    <property type="project" value="TreeGrafter"/>
</dbReference>
<dbReference type="InterPro" id="IPR000836">
    <property type="entry name" value="PRTase_dom"/>
</dbReference>
<dbReference type="EC" id="2.4.2.8" evidence="5 15"/>
<dbReference type="NCBIfam" id="TIGR01203">
    <property type="entry name" value="HGPRTase"/>
    <property type="match status" value="1"/>
</dbReference>
<evidence type="ECO:0000256" key="2">
    <source>
        <dbReference type="ARBA" id="ARBA00004496"/>
    </source>
</evidence>
<evidence type="ECO:0000256" key="3">
    <source>
        <dbReference type="ARBA" id="ARBA00004669"/>
    </source>
</evidence>
<dbReference type="GO" id="GO:0006178">
    <property type="term" value="P:guanine salvage"/>
    <property type="evidence" value="ECO:0007669"/>
    <property type="project" value="TreeGrafter"/>
</dbReference>
<evidence type="ECO:0000256" key="11">
    <source>
        <dbReference type="ARBA" id="ARBA00022741"/>
    </source>
</evidence>
<dbReference type="Gene3D" id="3.40.50.2020">
    <property type="match status" value="1"/>
</dbReference>
<dbReference type="GO" id="GO:0032264">
    <property type="term" value="P:IMP salvage"/>
    <property type="evidence" value="ECO:0007669"/>
    <property type="project" value="UniProtKB-UniPathway"/>
</dbReference>
<dbReference type="KEGG" id="cpor:BED41_06935"/>
<dbReference type="GO" id="GO:0052657">
    <property type="term" value="F:guanine phosphoribosyltransferase activity"/>
    <property type="evidence" value="ECO:0007669"/>
    <property type="project" value="UniProtKB-ARBA"/>
</dbReference>
<dbReference type="PANTHER" id="PTHR43340">
    <property type="entry name" value="HYPOXANTHINE-GUANINE PHOSPHORIBOSYLTRANSFERASE"/>
    <property type="match status" value="1"/>
</dbReference>
<evidence type="ECO:0000256" key="6">
    <source>
        <dbReference type="ARBA" id="ARBA00022490"/>
    </source>
</evidence>
<dbReference type="Proteomes" id="UP000093044">
    <property type="component" value="Chromosome"/>
</dbReference>
<comment type="similarity">
    <text evidence="4 15">Belongs to the purine/pyrimidine phosphoribosyltransferase family.</text>
</comment>
<evidence type="ECO:0000256" key="13">
    <source>
        <dbReference type="ARBA" id="ARBA00048811"/>
    </source>
</evidence>
<comment type="cofactor">
    <cofactor evidence="1 15">
        <name>Mg(2+)</name>
        <dbReference type="ChEBI" id="CHEBI:18420"/>
    </cofactor>
</comment>
<dbReference type="CDD" id="cd06223">
    <property type="entry name" value="PRTases_typeI"/>
    <property type="match status" value="1"/>
</dbReference>
<evidence type="ECO:0000256" key="9">
    <source>
        <dbReference type="ARBA" id="ARBA00022723"/>
    </source>
</evidence>
<keyword evidence="8 15" id="KW-0808">Transferase</keyword>
<evidence type="ECO:0000256" key="7">
    <source>
        <dbReference type="ARBA" id="ARBA00022676"/>
    </source>
</evidence>
<evidence type="ECO:0000256" key="4">
    <source>
        <dbReference type="ARBA" id="ARBA00008391"/>
    </source>
</evidence>
<comment type="catalytic activity">
    <reaction evidence="13">
        <text>GMP + diphosphate = guanine + 5-phospho-alpha-D-ribose 1-diphosphate</text>
        <dbReference type="Rhea" id="RHEA:25424"/>
        <dbReference type="ChEBI" id="CHEBI:16235"/>
        <dbReference type="ChEBI" id="CHEBI:33019"/>
        <dbReference type="ChEBI" id="CHEBI:58017"/>
        <dbReference type="ChEBI" id="CHEBI:58115"/>
        <dbReference type="EC" id="2.4.2.8"/>
    </reaction>
    <physiologicalReaction direction="right-to-left" evidence="13">
        <dbReference type="Rhea" id="RHEA:25426"/>
    </physiologicalReaction>
</comment>
<keyword evidence="7 15" id="KW-0328">Glycosyltransferase</keyword>
<evidence type="ECO:0000256" key="15">
    <source>
        <dbReference type="RuleBase" id="RU364099"/>
    </source>
</evidence>
<sequence>MEYRIGRVLLSEEELRRKVKELGSRIREDYKGKKVVFVCVLKGAVIFFSDLVREIGPDVDAQLDFLAISSYGVSTKSSGVVKIQKDLSTDIHGKHVIIVEDILDTGLSLSYIGKLLRERGPESLEICVLLDKAERRTQHVDVKYTGFTIPDEFVIGYGLDYAGQFRHLPAVHIAEPLD</sequence>
<evidence type="ECO:0000256" key="12">
    <source>
        <dbReference type="ARBA" id="ARBA00022842"/>
    </source>
</evidence>
<proteinExistence type="inferred from homology"/>
<dbReference type="UniPathway" id="UPA00591">
    <property type="reaction ID" value="UER00648"/>
</dbReference>
<dbReference type="InterPro" id="IPR050408">
    <property type="entry name" value="HGPRT"/>
</dbReference>
<dbReference type="AlphaFoldDB" id="A0A1B2I4E9"/>
<dbReference type="InterPro" id="IPR029057">
    <property type="entry name" value="PRTase-like"/>
</dbReference>
<organism evidence="16 17">
    <name type="scientific">Cloacibacillus porcorum</name>
    <dbReference type="NCBI Taxonomy" id="1197717"/>
    <lineage>
        <taxon>Bacteria</taxon>
        <taxon>Thermotogati</taxon>
        <taxon>Synergistota</taxon>
        <taxon>Synergistia</taxon>
        <taxon>Synergistales</taxon>
        <taxon>Synergistaceae</taxon>
        <taxon>Cloacibacillus</taxon>
    </lineage>
</organism>
<dbReference type="GO" id="GO:0032263">
    <property type="term" value="P:GMP salvage"/>
    <property type="evidence" value="ECO:0007669"/>
    <property type="project" value="TreeGrafter"/>
</dbReference>
<dbReference type="GO" id="GO:0005829">
    <property type="term" value="C:cytosol"/>
    <property type="evidence" value="ECO:0007669"/>
    <property type="project" value="TreeGrafter"/>
</dbReference>